<dbReference type="InterPro" id="IPR004360">
    <property type="entry name" value="Glyas_Fos-R_dOase_dom"/>
</dbReference>
<dbReference type="InterPro" id="IPR051785">
    <property type="entry name" value="MMCE/EMCE_epimerase"/>
</dbReference>
<keyword evidence="3" id="KW-0456">Lyase</keyword>
<accession>A0A2D0KQ68</accession>
<dbReference type="InterPro" id="IPR037523">
    <property type="entry name" value="VOC_core"/>
</dbReference>
<dbReference type="RefSeq" id="WP_241537989.1">
    <property type="nucleotide sequence ID" value="NZ_CAWNRH010000057.1"/>
</dbReference>
<protein>
    <submittedName>
        <fullName evidence="3">Lactoylglutathione lyase</fullName>
    </submittedName>
</protein>
<dbReference type="SUPFAM" id="SSF54593">
    <property type="entry name" value="Glyoxalase/Bleomycin resistance protein/Dihydroxybiphenyl dioxygenase"/>
    <property type="match status" value="1"/>
</dbReference>
<dbReference type="AlphaFoldDB" id="A0A2D0KQ68"/>
<dbReference type="GO" id="GO:0016829">
    <property type="term" value="F:lyase activity"/>
    <property type="evidence" value="ECO:0007669"/>
    <property type="project" value="UniProtKB-KW"/>
</dbReference>
<dbReference type="Pfam" id="PF00903">
    <property type="entry name" value="Glyoxalase"/>
    <property type="match status" value="1"/>
</dbReference>
<evidence type="ECO:0000259" key="2">
    <source>
        <dbReference type="PROSITE" id="PS51819"/>
    </source>
</evidence>
<dbReference type="EMBL" id="NJAJ01000015">
    <property type="protein sequence ID" value="PHM65579.1"/>
    <property type="molecule type" value="Genomic_DNA"/>
</dbReference>
<dbReference type="InterPro" id="IPR029068">
    <property type="entry name" value="Glyas_Bleomycin-R_OHBP_Dase"/>
</dbReference>
<organism evidence="3 4">
    <name type="scientific">Xenorhabdus stockiae</name>
    <dbReference type="NCBI Taxonomy" id="351614"/>
    <lineage>
        <taxon>Bacteria</taxon>
        <taxon>Pseudomonadati</taxon>
        <taxon>Pseudomonadota</taxon>
        <taxon>Gammaproteobacteria</taxon>
        <taxon>Enterobacterales</taxon>
        <taxon>Morganellaceae</taxon>
        <taxon>Xenorhabdus</taxon>
    </lineage>
</organism>
<keyword evidence="4" id="KW-1185">Reference proteome</keyword>
<evidence type="ECO:0000313" key="3">
    <source>
        <dbReference type="EMBL" id="PHM65579.1"/>
    </source>
</evidence>
<evidence type="ECO:0000313" key="4">
    <source>
        <dbReference type="Proteomes" id="UP000222366"/>
    </source>
</evidence>
<name>A0A2D0KQ68_9GAMM</name>
<gene>
    <name evidence="3" type="ORF">Xsto_01937</name>
</gene>
<dbReference type="Gene3D" id="3.10.180.10">
    <property type="entry name" value="2,3-Dihydroxybiphenyl 1,2-Dioxygenase, domain 1"/>
    <property type="match status" value="1"/>
</dbReference>
<dbReference type="GO" id="GO:0046872">
    <property type="term" value="F:metal ion binding"/>
    <property type="evidence" value="ECO:0007669"/>
    <property type="project" value="UniProtKB-KW"/>
</dbReference>
<comment type="caution">
    <text evidence="3">The sequence shown here is derived from an EMBL/GenBank/DDBJ whole genome shotgun (WGS) entry which is preliminary data.</text>
</comment>
<dbReference type="PROSITE" id="PS51819">
    <property type="entry name" value="VOC"/>
    <property type="match status" value="1"/>
</dbReference>
<dbReference type="GO" id="GO:0046491">
    <property type="term" value="P:L-methylmalonyl-CoA metabolic process"/>
    <property type="evidence" value="ECO:0007669"/>
    <property type="project" value="TreeGrafter"/>
</dbReference>
<dbReference type="Proteomes" id="UP000222366">
    <property type="component" value="Unassembled WGS sequence"/>
</dbReference>
<reference evidence="3 4" key="1">
    <citation type="journal article" date="2017" name="Nat. Microbiol.">
        <title>Natural product diversity associated with the nematode symbionts Photorhabdus and Xenorhabdus.</title>
        <authorList>
            <person name="Tobias N.J."/>
            <person name="Wolff H."/>
            <person name="Djahanschiri B."/>
            <person name="Grundmann F."/>
            <person name="Kronenwerth M."/>
            <person name="Shi Y.M."/>
            <person name="Simonyi S."/>
            <person name="Grun P."/>
            <person name="Shapiro-Ilan D."/>
            <person name="Pidot S.J."/>
            <person name="Stinear T.P."/>
            <person name="Ebersberger I."/>
            <person name="Bode H.B."/>
        </authorList>
    </citation>
    <scope>NUCLEOTIDE SEQUENCE [LARGE SCALE GENOMIC DNA]</scope>
    <source>
        <strain evidence="3 4">DSM 17904</strain>
    </source>
</reference>
<dbReference type="PANTHER" id="PTHR43048">
    <property type="entry name" value="METHYLMALONYL-COA EPIMERASE"/>
    <property type="match status" value="1"/>
</dbReference>
<feature type="domain" description="VOC" evidence="2">
    <location>
        <begin position="8"/>
        <end position="131"/>
    </location>
</feature>
<dbReference type="GO" id="GO:0004493">
    <property type="term" value="F:methylmalonyl-CoA epimerase activity"/>
    <property type="evidence" value="ECO:0007669"/>
    <property type="project" value="TreeGrafter"/>
</dbReference>
<evidence type="ECO:0000256" key="1">
    <source>
        <dbReference type="ARBA" id="ARBA00022723"/>
    </source>
</evidence>
<sequence length="132" mass="14586">MMIKKTVKELRLVVMTENFDEALSFYRDILGLNEINSVPPDNGKVAILEAGKATLELVEPSTANYIDKIEVGRKASGRIRVAFEVDDVIETTSLLQKSGAEVIGSPRQTPFHSINSRLEAPAGLQITLFQRN</sequence>
<dbReference type="PANTHER" id="PTHR43048:SF3">
    <property type="entry name" value="METHYLMALONYL-COA EPIMERASE, MITOCHONDRIAL"/>
    <property type="match status" value="1"/>
</dbReference>
<proteinExistence type="predicted"/>
<keyword evidence="1" id="KW-0479">Metal-binding</keyword>